<proteinExistence type="predicted"/>
<dbReference type="Pfam" id="PF05853">
    <property type="entry name" value="BKACE"/>
    <property type="match status" value="1"/>
</dbReference>
<dbReference type="GO" id="GO:0046872">
    <property type="term" value="F:metal ion binding"/>
    <property type="evidence" value="ECO:0007669"/>
    <property type="project" value="UniProtKB-KW"/>
</dbReference>
<gene>
    <name evidence="5" type="ORF">BJEO58_02770</name>
</gene>
<sequence>MNRTVNRSVILTCALTGAGDTAGKSEHVPVTPQEIANSGIAAARAGASIIHIHVRDPQTKQGSRDTELYAEVARLIRASDVDPVINMTAGMGGDLVIDPENPTAQLEGTDLVNQAERLTHVEALRPEICTLDCGTLNFGEGSNTYISTPDMMRAGAARIRELGVKPELEIFDTGNLWFANVLYEEGLLDDPPFYQLCQGIPYGAPVDTGLLTAMVNMLPETAQFTSFAIGRNQLAWVAQSVLAGGHVRVGLEDNLYLSKGVKGTNAQLTERAVGVIEGMGSAVASPDEAREMLGLPLRVAERASRHATHPSFTAHPAPAQEA</sequence>
<evidence type="ECO:0000313" key="6">
    <source>
        <dbReference type="Proteomes" id="UP000234462"/>
    </source>
</evidence>
<evidence type="ECO:0000256" key="2">
    <source>
        <dbReference type="ARBA" id="ARBA00022679"/>
    </source>
</evidence>
<protein>
    <submittedName>
        <fullName evidence="5">Uncharacterized conserved protein, DUF849 family</fullName>
    </submittedName>
</protein>
<accession>A0A2H1L8T3</accession>
<dbReference type="Gene3D" id="3.20.20.70">
    <property type="entry name" value="Aldolase class I"/>
    <property type="match status" value="1"/>
</dbReference>
<reference evidence="6" key="1">
    <citation type="submission" date="2017-03" db="EMBL/GenBank/DDBJ databases">
        <authorList>
            <person name="Monnet C."/>
        </authorList>
    </citation>
    <scope>NUCLEOTIDE SEQUENCE [LARGE SCALE GENOMIC DNA]</scope>
    <source>
        <strain evidence="6">SJ5-8</strain>
    </source>
</reference>
<evidence type="ECO:0000313" key="5">
    <source>
        <dbReference type="EMBL" id="SMY13160.1"/>
    </source>
</evidence>
<keyword evidence="6" id="KW-1185">Reference proteome</keyword>
<evidence type="ECO:0000256" key="3">
    <source>
        <dbReference type="ARBA" id="ARBA00022723"/>
    </source>
</evidence>
<keyword evidence="2" id="KW-0808">Transferase</keyword>
<dbReference type="PANTHER" id="PTHR37418">
    <property type="entry name" value="3-KETO-5-AMINOHEXANOATE CLEAVAGE ENZYME-RELATED"/>
    <property type="match status" value="1"/>
</dbReference>
<keyword evidence="3" id="KW-0479">Metal-binding</keyword>
<dbReference type="GO" id="GO:0043720">
    <property type="term" value="F:3-keto-5-aminohexanoate cleavage activity"/>
    <property type="evidence" value="ECO:0007669"/>
    <property type="project" value="InterPro"/>
</dbReference>
<dbReference type="PANTHER" id="PTHR37418:SF2">
    <property type="entry name" value="3-KETO-5-AMINOHEXANOATE CLEAVAGE ENZYME"/>
    <property type="match status" value="1"/>
</dbReference>
<dbReference type="Proteomes" id="UP000234462">
    <property type="component" value="Unassembled WGS sequence"/>
</dbReference>
<dbReference type="AlphaFoldDB" id="A0A2H1L8T3"/>
<name>A0A2H1L8T3_9MICO</name>
<comment type="cofactor">
    <cofactor evidence="1">
        <name>Zn(2+)</name>
        <dbReference type="ChEBI" id="CHEBI:29105"/>
    </cofactor>
</comment>
<dbReference type="EMBL" id="FXZM01000018">
    <property type="protein sequence ID" value="SMY13160.1"/>
    <property type="molecule type" value="Genomic_DNA"/>
</dbReference>
<dbReference type="InterPro" id="IPR013785">
    <property type="entry name" value="Aldolase_TIM"/>
</dbReference>
<keyword evidence="4" id="KW-0862">Zinc</keyword>
<evidence type="ECO:0000256" key="1">
    <source>
        <dbReference type="ARBA" id="ARBA00001947"/>
    </source>
</evidence>
<organism evidence="5 6">
    <name type="scientific">Brevibacterium jeotgali</name>
    <dbReference type="NCBI Taxonomy" id="1262550"/>
    <lineage>
        <taxon>Bacteria</taxon>
        <taxon>Bacillati</taxon>
        <taxon>Actinomycetota</taxon>
        <taxon>Actinomycetes</taxon>
        <taxon>Micrococcales</taxon>
        <taxon>Brevibacteriaceae</taxon>
        <taxon>Brevibacterium</taxon>
    </lineage>
</organism>
<dbReference type="InterPro" id="IPR008567">
    <property type="entry name" value="BKACE"/>
</dbReference>
<evidence type="ECO:0000256" key="4">
    <source>
        <dbReference type="ARBA" id="ARBA00022833"/>
    </source>
</evidence>